<name>A0A1A8NB82_9TELE</name>
<gene>
    <name evidence="1" type="primary">CU459095.1</name>
</gene>
<feature type="non-terminal residue" evidence="1">
    <location>
        <position position="91"/>
    </location>
</feature>
<dbReference type="EMBL" id="HAEG01001864">
    <property type="protein sequence ID" value="SBR66111.1"/>
    <property type="molecule type" value="Transcribed_RNA"/>
</dbReference>
<organism evidence="1">
    <name type="scientific">Nothobranchius pienaari</name>
    <dbReference type="NCBI Taxonomy" id="704102"/>
    <lineage>
        <taxon>Eukaryota</taxon>
        <taxon>Metazoa</taxon>
        <taxon>Chordata</taxon>
        <taxon>Craniata</taxon>
        <taxon>Vertebrata</taxon>
        <taxon>Euteleostomi</taxon>
        <taxon>Actinopterygii</taxon>
        <taxon>Neopterygii</taxon>
        <taxon>Teleostei</taxon>
        <taxon>Neoteleostei</taxon>
        <taxon>Acanthomorphata</taxon>
        <taxon>Ovalentaria</taxon>
        <taxon>Atherinomorphae</taxon>
        <taxon>Cyprinodontiformes</taxon>
        <taxon>Nothobranchiidae</taxon>
        <taxon>Nothobranchius</taxon>
    </lineage>
</organism>
<accession>A0A1A8NB82</accession>
<reference evidence="1" key="1">
    <citation type="submission" date="2016-05" db="EMBL/GenBank/DDBJ databases">
        <authorList>
            <person name="Lavstsen T."/>
            <person name="Jespersen J.S."/>
        </authorList>
    </citation>
    <scope>NUCLEOTIDE SEQUENCE</scope>
    <source>
        <tissue evidence="1">Brain</tissue>
    </source>
</reference>
<feature type="non-terminal residue" evidence="1">
    <location>
        <position position="1"/>
    </location>
</feature>
<proteinExistence type="predicted"/>
<evidence type="ECO:0000313" key="1">
    <source>
        <dbReference type="EMBL" id="SBR66111.1"/>
    </source>
</evidence>
<dbReference type="AlphaFoldDB" id="A0A1A8NB82"/>
<sequence>SPRLKVSQSFSPLLTVFLKLVIWFHLNHFPHPPRQPTSSSSISSAFMDFPARSYQTVAPSSSPVCGLTSLLTWGLRFASRPVSTRKQTVRW</sequence>
<reference evidence="1" key="2">
    <citation type="submission" date="2016-06" db="EMBL/GenBank/DDBJ databases">
        <title>The genome of a short-lived fish provides insights into sex chromosome evolution and the genetic control of aging.</title>
        <authorList>
            <person name="Reichwald K."/>
            <person name="Felder M."/>
            <person name="Petzold A."/>
            <person name="Koch P."/>
            <person name="Groth M."/>
            <person name="Platzer M."/>
        </authorList>
    </citation>
    <scope>NUCLEOTIDE SEQUENCE</scope>
    <source>
        <tissue evidence="1">Brain</tissue>
    </source>
</reference>
<protein>
    <submittedName>
        <fullName evidence="1">Uncharacterized protein</fullName>
    </submittedName>
</protein>